<dbReference type="RefSeq" id="XP_024580889.1">
    <property type="nucleotide sequence ID" value="XM_024730631.1"/>
</dbReference>
<accession>A0A0P1AV37</accession>
<organism evidence="1 2">
    <name type="scientific">Plasmopara halstedii</name>
    <name type="common">Downy mildew of sunflower</name>
    <dbReference type="NCBI Taxonomy" id="4781"/>
    <lineage>
        <taxon>Eukaryota</taxon>
        <taxon>Sar</taxon>
        <taxon>Stramenopiles</taxon>
        <taxon>Oomycota</taxon>
        <taxon>Peronosporomycetes</taxon>
        <taxon>Peronosporales</taxon>
        <taxon>Peronosporaceae</taxon>
        <taxon>Plasmopara</taxon>
    </lineage>
</organism>
<sequence length="307" mass="33467">MVVSGTLTFHVHRLNTVKGDKPNKKLSVRLAAGNNSVQSKFLTTDTEIEEVLRFNVQASTESEEVLIELLEEGEEKPIVSVPQPLGAFIQGVANQWLPCTFGSMINSHTLDIVYSAEWTQMKQVDKIVPSAETHRPWFMRASYYYETSKNLYDYTTSFRVVKPFAHLGKATVNTVLATVTGKTLFDVDQSLVVPVLNSVDNKVDATISVAFTKLYKGQQFAVNTKNKAVRGVSNVVRKTGNTAVRATNYTTDKVAMASGAVIGTIAGATNFASSQVKHASSSTFGAVRGVTYSVARHIPILGSKIRA</sequence>
<dbReference type="GeneID" id="36395933"/>
<protein>
    <submittedName>
        <fullName evidence="1">Uncharacterized protein</fullName>
    </submittedName>
</protein>
<name>A0A0P1AV37_PLAHL</name>
<dbReference type="EMBL" id="CCYD01001204">
    <property type="protein sequence ID" value="CEG44520.1"/>
    <property type="molecule type" value="Genomic_DNA"/>
</dbReference>
<dbReference type="OrthoDB" id="72231at2759"/>
<dbReference type="AlphaFoldDB" id="A0A0P1AV37"/>
<dbReference type="OMA" id="YYYETSK"/>
<evidence type="ECO:0000313" key="1">
    <source>
        <dbReference type="EMBL" id="CEG44520.1"/>
    </source>
</evidence>
<reference evidence="2" key="1">
    <citation type="submission" date="2014-09" db="EMBL/GenBank/DDBJ databases">
        <authorList>
            <person name="Sharma Rahul"/>
            <person name="Thines Marco"/>
        </authorList>
    </citation>
    <scope>NUCLEOTIDE SEQUENCE [LARGE SCALE GENOMIC DNA]</scope>
</reference>
<dbReference type="Proteomes" id="UP000054928">
    <property type="component" value="Unassembled WGS sequence"/>
</dbReference>
<proteinExistence type="predicted"/>
<evidence type="ECO:0000313" key="2">
    <source>
        <dbReference type="Proteomes" id="UP000054928"/>
    </source>
</evidence>
<keyword evidence="2" id="KW-1185">Reference proteome</keyword>